<name>B4JPI5_DROGR</name>
<proteinExistence type="predicted"/>
<organism evidence="2">
    <name type="scientific">Drosophila grimshawi</name>
    <name type="common">Hawaiian fruit fly</name>
    <name type="synonym">Idiomyia grimshawi</name>
    <dbReference type="NCBI Taxonomy" id="7222"/>
    <lineage>
        <taxon>Eukaryota</taxon>
        <taxon>Metazoa</taxon>
        <taxon>Ecdysozoa</taxon>
        <taxon>Arthropoda</taxon>
        <taxon>Hexapoda</taxon>
        <taxon>Insecta</taxon>
        <taxon>Pterygota</taxon>
        <taxon>Neoptera</taxon>
        <taxon>Endopterygota</taxon>
        <taxon>Diptera</taxon>
        <taxon>Brachycera</taxon>
        <taxon>Muscomorpha</taxon>
        <taxon>Ephydroidea</taxon>
        <taxon>Drosophilidae</taxon>
        <taxon>Drosophila</taxon>
        <taxon>Hawaiian Drosophila</taxon>
    </lineage>
</organism>
<keyword evidence="2" id="KW-1185">Reference proteome</keyword>
<reference evidence="1 2" key="1">
    <citation type="journal article" date="2007" name="Nature">
        <title>Evolution of genes and genomes on the Drosophila phylogeny.</title>
        <authorList>
            <consortium name="Drosophila 12 Genomes Consortium"/>
            <person name="Clark A.G."/>
            <person name="Eisen M.B."/>
            <person name="Smith D.R."/>
            <person name="Bergman C.M."/>
            <person name="Oliver B."/>
            <person name="Markow T.A."/>
            <person name="Kaufman T.C."/>
            <person name="Kellis M."/>
            <person name="Gelbart W."/>
            <person name="Iyer V.N."/>
            <person name="Pollard D.A."/>
            <person name="Sackton T.B."/>
            <person name="Larracuente A.M."/>
            <person name="Singh N.D."/>
            <person name="Abad J.P."/>
            <person name="Abt D.N."/>
            <person name="Adryan B."/>
            <person name="Aguade M."/>
            <person name="Akashi H."/>
            <person name="Anderson W.W."/>
            <person name="Aquadro C.F."/>
            <person name="Ardell D.H."/>
            <person name="Arguello R."/>
            <person name="Artieri C.G."/>
            <person name="Barbash D.A."/>
            <person name="Barker D."/>
            <person name="Barsanti P."/>
            <person name="Batterham P."/>
            <person name="Batzoglou S."/>
            <person name="Begun D."/>
            <person name="Bhutkar A."/>
            <person name="Blanco E."/>
            <person name="Bosak S.A."/>
            <person name="Bradley R.K."/>
            <person name="Brand A.D."/>
            <person name="Brent M.R."/>
            <person name="Brooks A.N."/>
            <person name="Brown R.H."/>
            <person name="Butlin R.K."/>
            <person name="Caggese C."/>
            <person name="Calvi B.R."/>
            <person name="Bernardo de Carvalho A."/>
            <person name="Caspi A."/>
            <person name="Castrezana S."/>
            <person name="Celniker S.E."/>
            <person name="Chang J.L."/>
            <person name="Chapple C."/>
            <person name="Chatterji S."/>
            <person name="Chinwalla A."/>
            <person name="Civetta A."/>
            <person name="Clifton S.W."/>
            <person name="Comeron J.M."/>
            <person name="Costello J.C."/>
            <person name="Coyne J.A."/>
            <person name="Daub J."/>
            <person name="David R.G."/>
            <person name="Delcher A.L."/>
            <person name="Delehaunty K."/>
            <person name="Do C.B."/>
            <person name="Ebling H."/>
            <person name="Edwards K."/>
            <person name="Eickbush T."/>
            <person name="Evans J.D."/>
            <person name="Filipski A."/>
            <person name="Findeiss S."/>
            <person name="Freyhult E."/>
            <person name="Fulton L."/>
            <person name="Fulton R."/>
            <person name="Garcia A.C."/>
            <person name="Gardiner A."/>
            <person name="Garfield D.A."/>
            <person name="Garvin B.E."/>
            <person name="Gibson G."/>
            <person name="Gilbert D."/>
            <person name="Gnerre S."/>
            <person name="Godfrey J."/>
            <person name="Good R."/>
            <person name="Gotea V."/>
            <person name="Gravely B."/>
            <person name="Greenberg A.J."/>
            <person name="Griffiths-Jones S."/>
            <person name="Gross S."/>
            <person name="Guigo R."/>
            <person name="Gustafson E.A."/>
            <person name="Haerty W."/>
            <person name="Hahn M.W."/>
            <person name="Halligan D.L."/>
            <person name="Halpern A.L."/>
            <person name="Halter G.M."/>
            <person name="Han M.V."/>
            <person name="Heger A."/>
            <person name="Hillier L."/>
            <person name="Hinrichs A.S."/>
            <person name="Holmes I."/>
            <person name="Hoskins R.A."/>
            <person name="Hubisz M.J."/>
            <person name="Hultmark D."/>
            <person name="Huntley M.A."/>
            <person name="Jaffe D.B."/>
            <person name="Jagadeeshan S."/>
            <person name="Jeck W.R."/>
            <person name="Johnson J."/>
            <person name="Jones C.D."/>
            <person name="Jordan W.C."/>
            <person name="Karpen G.H."/>
            <person name="Kataoka E."/>
            <person name="Keightley P.D."/>
            <person name="Kheradpour P."/>
            <person name="Kirkness E.F."/>
            <person name="Koerich L.B."/>
            <person name="Kristiansen K."/>
            <person name="Kudrna D."/>
            <person name="Kulathinal R.J."/>
            <person name="Kumar S."/>
            <person name="Kwok R."/>
            <person name="Lander E."/>
            <person name="Langley C.H."/>
            <person name="Lapoint R."/>
            <person name="Lazzaro B.P."/>
            <person name="Lee S.J."/>
            <person name="Levesque L."/>
            <person name="Li R."/>
            <person name="Lin C.F."/>
            <person name="Lin M.F."/>
            <person name="Lindblad-Toh K."/>
            <person name="Llopart A."/>
            <person name="Long M."/>
            <person name="Low L."/>
            <person name="Lozovsky E."/>
            <person name="Lu J."/>
            <person name="Luo M."/>
            <person name="Machado C.A."/>
            <person name="Makalowski W."/>
            <person name="Marzo M."/>
            <person name="Matsuda M."/>
            <person name="Matzkin L."/>
            <person name="McAllister B."/>
            <person name="McBride C.S."/>
            <person name="McKernan B."/>
            <person name="McKernan K."/>
            <person name="Mendez-Lago M."/>
            <person name="Minx P."/>
            <person name="Mollenhauer M.U."/>
            <person name="Montooth K."/>
            <person name="Mount S.M."/>
            <person name="Mu X."/>
            <person name="Myers E."/>
            <person name="Negre B."/>
            <person name="Newfeld S."/>
            <person name="Nielsen R."/>
            <person name="Noor M.A."/>
            <person name="O'Grady P."/>
            <person name="Pachter L."/>
            <person name="Papaceit M."/>
            <person name="Parisi M.J."/>
            <person name="Parisi M."/>
            <person name="Parts L."/>
            <person name="Pedersen J.S."/>
            <person name="Pesole G."/>
            <person name="Phillippy A.M."/>
            <person name="Ponting C.P."/>
            <person name="Pop M."/>
            <person name="Porcelli D."/>
            <person name="Powell J.R."/>
            <person name="Prohaska S."/>
            <person name="Pruitt K."/>
            <person name="Puig M."/>
            <person name="Quesneville H."/>
            <person name="Ram K.R."/>
            <person name="Rand D."/>
            <person name="Rasmussen M.D."/>
            <person name="Reed L.K."/>
            <person name="Reenan R."/>
            <person name="Reily A."/>
            <person name="Remington K.A."/>
            <person name="Rieger T.T."/>
            <person name="Ritchie M.G."/>
            <person name="Robin C."/>
            <person name="Rogers Y.H."/>
            <person name="Rohde C."/>
            <person name="Rozas J."/>
            <person name="Rubenfield M.J."/>
            <person name="Ruiz A."/>
            <person name="Russo S."/>
            <person name="Salzberg S.L."/>
            <person name="Sanchez-Gracia A."/>
            <person name="Saranga D.J."/>
            <person name="Sato H."/>
            <person name="Schaeffer S.W."/>
            <person name="Schatz M.C."/>
            <person name="Schlenke T."/>
            <person name="Schwartz R."/>
            <person name="Segarra C."/>
            <person name="Singh R.S."/>
            <person name="Sirot L."/>
            <person name="Sirota M."/>
            <person name="Sisneros N.B."/>
            <person name="Smith C.D."/>
            <person name="Smith T.F."/>
            <person name="Spieth J."/>
            <person name="Stage D.E."/>
            <person name="Stark A."/>
            <person name="Stephan W."/>
            <person name="Strausberg R.L."/>
            <person name="Strempel S."/>
            <person name="Sturgill D."/>
            <person name="Sutton G."/>
            <person name="Sutton G.G."/>
            <person name="Tao W."/>
            <person name="Teichmann S."/>
            <person name="Tobari Y.N."/>
            <person name="Tomimura Y."/>
            <person name="Tsolas J.M."/>
            <person name="Valente V.L."/>
            <person name="Venter E."/>
            <person name="Venter J.C."/>
            <person name="Vicario S."/>
            <person name="Vieira F.G."/>
            <person name="Vilella A.J."/>
            <person name="Villasante A."/>
            <person name="Walenz B."/>
            <person name="Wang J."/>
            <person name="Wasserman M."/>
            <person name="Watts T."/>
            <person name="Wilson D."/>
            <person name="Wilson R.K."/>
            <person name="Wing R.A."/>
            <person name="Wolfner M.F."/>
            <person name="Wong A."/>
            <person name="Wong G.K."/>
            <person name="Wu C.I."/>
            <person name="Wu G."/>
            <person name="Yamamoto D."/>
            <person name="Yang H.P."/>
            <person name="Yang S.P."/>
            <person name="Yorke J.A."/>
            <person name="Yoshida K."/>
            <person name="Zdobnov E."/>
            <person name="Zhang P."/>
            <person name="Zhang Y."/>
            <person name="Zimin A.V."/>
            <person name="Baldwin J."/>
            <person name="Abdouelleil A."/>
            <person name="Abdulkadir J."/>
            <person name="Abebe A."/>
            <person name="Abera B."/>
            <person name="Abreu J."/>
            <person name="Acer S.C."/>
            <person name="Aftuck L."/>
            <person name="Alexander A."/>
            <person name="An P."/>
            <person name="Anderson E."/>
            <person name="Anderson S."/>
            <person name="Arachi H."/>
            <person name="Azer M."/>
            <person name="Bachantsang P."/>
            <person name="Barry A."/>
            <person name="Bayul T."/>
            <person name="Berlin A."/>
            <person name="Bessette D."/>
            <person name="Bloom T."/>
            <person name="Blye J."/>
            <person name="Boguslavskiy L."/>
            <person name="Bonnet C."/>
            <person name="Boukhgalter B."/>
            <person name="Bourzgui I."/>
            <person name="Brown A."/>
            <person name="Cahill P."/>
            <person name="Channer S."/>
            <person name="Cheshatsang Y."/>
            <person name="Chuda L."/>
            <person name="Citroen M."/>
            <person name="Collymore A."/>
            <person name="Cooke P."/>
            <person name="Costello M."/>
            <person name="D'Aco K."/>
            <person name="Daza R."/>
            <person name="De Haan G."/>
            <person name="DeGray S."/>
            <person name="DeMaso C."/>
            <person name="Dhargay N."/>
            <person name="Dooley K."/>
            <person name="Dooley E."/>
            <person name="Doricent M."/>
            <person name="Dorje P."/>
            <person name="Dorjee K."/>
            <person name="Dupes A."/>
            <person name="Elong R."/>
            <person name="Falk J."/>
            <person name="Farina A."/>
            <person name="Faro S."/>
            <person name="Ferguson D."/>
            <person name="Fisher S."/>
            <person name="Foley C.D."/>
            <person name="Franke A."/>
            <person name="Friedrich D."/>
            <person name="Gadbois L."/>
            <person name="Gearin G."/>
            <person name="Gearin C.R."/>
            <person name="Giannoukos G."/>
            <person name="Goode T."/>
            <person name="Graham J."/>
            <person name="Grandbois E."/>
            <person name="Grewal S."/>
            <person name="Gyaltsen K."/>
            <person name="Hafez N."/>
            <person name="Hagos B."/>
            <person name="Hall J."/>
            <person name="Henson C."/>
            <person name="Hollinger A."/>
            <person name="Honan T."/>
            <person name="Huard M.D."/>
            <person name="Hughes L."/>
            <person name="Hurhula B."/>
            <person name="Husby M.E."/>
            <person name="Kamat A."/>
            <person name="Kanga B."/>
            <person name="Kashin S."/>
            <person name="Khazanovich D."/>
            <person name="Kisner P."/>
            <person name="Lance K."/>
            <person name="Lara M."/>
            <person name="Lee W."/>
            <person name="Lennon N."/>
            <person name="Letendre F."/>
            <person name="LeVine R."/>
            <person name="Lipovsky A."/>
            <person name="Liu X."/>
            <person name="Liu J."/>
            <person name="Liu S."/>
            <person name="Lokyitsang T."/>
            <person name="Lokyitsang Y."/>
            <person name="Lubonja R."/>
            <person name="Lui A."/>
            <person name="MacDonald P."/>
            <person name="Magnisalis V."/>
            <person name="Maru K."/>
            <person name="Matthews C."/>
            <person name="McCusker W."/>
            <person name="McDonough S."/>
            <person name="Mehta T."/>
            <person name="Meldrim J."/>
            <person name="Meneus L."/>
            <person name="Mihai O."/>
            <person name="Mihalev A."/>
            <person name="Mihova T."/>
            <person name="Mittelman R."/>
            <person name="Mlenga V."/>
            <person name="Montmayeur A."/>
            <person name="Mulrain L."/>
            <person name="Navidi A."/>
            <person name="Naylor J."/>
            <person name="Negash T."/>
            <person name="Nguyen T."/>
            <person name="Nguyen N."/>
            <person name="Nicol R."/>
            <person name="Norbu C."/>
            <person name="Norbu N."/>
            <person name="Novod N."/>
            <person name="O'Neill B."/>
            <person name="Osman S."/>
            <person name="Markiewicz E."/>
            <person name="Oyono O.L."/>
            <person name="Patti C."/>
            <person name="Phunkhang P."/>
            <person name="Pierre F."/>
            <person name="Priest M."/>
            <person name="Raghuraman S."/>
            <person name="Rege F."/>
            <person name="Reyes R."/>
            <person name="Rise C."/>
            <person name="Rogov P."/>
            <person name="Ross K."/>
            <person name="Ryan E."/>
            <person name="Settipalli S."/>
            <person name="Shea T."/>
            <person name="Sherpa N."/>
            <person name="Shi L."/>
            <person name="Shih D."/>
            <person name="Sparrow T."/>
            <person name="Spaulding J."/>
            <person name="Stalker J."/>
            <person name="Stange-Thomann N."/>
            <person name="Stavropoulos S."/>
            <person name="Stone C."/>
            <person name="Strader C."/>
            <person name="Tesfaye S."/>
            <person name="Thomson T."/>
            <person name="Thoulutsang Y."/>
            <person name="Thoulutsang D."/>
            <person name="Topham K."/>
            <person name="Topping I."/>
            <person name="Tsamla T."/>
            <person name="Vassiliev H."/>
            <person name="Vo A."/>
            <person name="Wangchuk T."/>
            <person name="Wangdi T."/>
            <person name="Weiand M."/>
            <person name="Wilkinson J."/>
            <person name="Wilson A."/>
            <person name="Yadav S."/>
            <person name="Young G."/>
            <person name="Yu Q."/>
            <person name="Zembek L."/>
            <person name="Zhong D."/>
            <person name="Zimmer A."/>
            <person name="Zwirko Z."/>
            <person name="Jaffe D.B."/>
            <person name="Alvarez P."/>
            <person name="Brockman W."/>
            <person name="Butler J."/>
            <person name="Chin C."/>
            <person name="Gnerre S."/>
            <person name="Grabherr M."/>
            <person name="Kleber M."/>
            <person name="Mauceli E."/>
            <person name="MacCallum I."/>
        </authorList>
    </citation>
    <scope>NUCLEOTIDE SEQUENCE [LARGE SCALE GENOMIC DNA]</scope>
    <source>
        <strain evidence="2">Tucson 15287-2541.00</strain>
    </source>
</reference>
<gene>
    <name evidence="1" type="primary">Dgri\GH13394</name>
    <name evidence="1" type="ORF">Dgri_GH13394</name>
</gene>
<dbReference type="HOGENOM" id="CLU_1798446_0_0_1"/>
<sequence length="144" mass="15750">MRPSCIALNGTHKFRANCCTKNEFAASSKQQAPSNQQPVPSFHCHGHIHIPRSPNVASLLAAGCWLLVAGCICPMRRSSSSLLQFCLNYFACLFMVESLILQPSVADNLDVDVEVAASFNTAQLSFCSCRMRGHDLDNALPHEN</sequence>
<evidence type="ECO:0000313" key="1">
    <source>
        <dbReference type="EMBL" id="EDV98815.1"/>
    </source>
</evidence>
<accession>B4JPI5</accession>
<dbReference type="EMBL" id="CH916372">
    <property type="protein sequence ID" value="EDV98815.1"/>
    <property type="molecule type" value="Genomic_DNA"/>
</dbReference>
<dbReference type="AlphaFoldDB" id="B4JPI5"/>
<dbReference type="InParanoid" id="B4JPI5"/>
<evidence type="ECO:0000313" key="2">
    <source>
        <dbReference type="Proteomes" id="UP000001070"/>
    </source>
</evidence>
<protein>
    <submittedName>
        <fullName evidence="1">GH13394</fullName>
    </submittedName>
</protein>
<dbReference type="Proteomes" id="UP000001070">
    <property type="component" value="Unassembled WGS sequence"/>
</dbReference>